<proteinExistence type="predicted"/>
<reference evidence="1 2" key="1">
    <citation type="submission" date="2014-04" db="EMBL/GenBank/DDBJ databases">
        <authorList>
            <consortium name="DOE Joint Genome Institute"/>
            <person name="Kuo A."/>
            <person name="Kohler A."/>
            <person name="Nagy L.G."/>
            <person name="Floudas D."/>
            <person name="Copeland A."/>
            <person name="Barry K.W."/>
            <person name="Cichocki N."/>
            <person name="Veneault-Fourrey C."/>
            <person name="LaButti K."/>
            <person name="Lindquist E.A."/>
            <person name="Lipzen A."/>
            <person name="Lundell T."/>
            <person name="Morin E."/>
            <person name="Murat C."/>
            <person name="Sun H."/>
            <person name="Tunlid A."/>
            <person name="Henrissat B."/>
            <person name="Grigoriev I.V."/>
            <person name="Hibbett D.S."/>
            <person name="Martin F."/>
            <person name="Nordberg H.P."/>
            <person name="Cantor M.N."/>
            <person name="Hua S.X."/>
        </authorList>
    </citation>
    <scope>NUCLEOTIDE SEQUENCE [LARGE SCALE GENOMIC DNA]</scope>
    <source>
        <strain evidence="1 2">LaAM-08-1</strain>
    </source>
</reference>
<evidence type="ECO:0008006" key="3">
    <source>
        <dbReference type="Google" id="ProtNLM"/>
    </source>
</evidence>
<dbReference type="STRING" id="1095629.A0A0C9WSW2"/>
<dbReference type="OrthoDB" id="3365698at2759"/>
<gene>
    <name evidence="1" type="ORF">K443DRAFT_11769</name>
</gene>
<accession>A0A0C9WSW2</accession>
<dbReference type="Gene3D" id="3.80.10.10">
    <property type="entry name" value="Ribonuclease Inhibitor"/>
    <property type="match status" value="1"/>
</dbReference>
<dbReference type="HOGENOM" id="CLU_018544_12_0_1"/>
<evidence type="ECO:0000313" key="2">
    <source>
        <dbReference type="Proteomes" id="UP000054477"/>
    </source>
</evidence>
<protein>
    <recommendedName>
        <fullName evidence="3">F-box domain-containing protein</fullName>
    </recommendedName>
</protein>
<dbReference type="Proteomes" id="UP000054477">
    <property type="component" value="Unassembled WGS sequence"/>
</dbReference>
<keyword evidence="2" id="KW-1185">Reference proteome</keyword>
<name>A0A0C9WSW2_9AGAR</name>
<dbReference type="InterPro" id="IPR032675">
    <property type="entry name" value="LRR_dom_sf"/>
</dbReference>
<reference evidence="2" key="2">
    <citation type="submission" date="2015-01" db="EMBL/GenBank/DDBJ databases">
        <title>Evolutionary Origins and Diversification of the Mycorrhizal Mutualists.</title>
        <authorList>
            <consortium name="DOE Joint Genome Institute"/>
            <consortium name="Mycorrhizal Genomics Consortium"/>
            <person name="Kohler A."/>
            <person name="Kuo A."/>
            <person name="Nagy L.G."/>
            <person name="Floudas D."/>
            <person name="Copeland A."/>
            <person name="Barry K.W."/>
            <person name="Cichocki N."/>
            <person name="Veneault-Fourrey C."/>
            <person name="LaButti K."/>
            <person name="Lindquist E.A."/>
            <person name="Lipzen A."/>
            <person name="Lundell T."/>
            <person name="Morin E."/>
            <person name="Murat C."/>
            <person name="Riley R."/>
            <person name="Ohm R."/>
            <person name="Sun H."/>
            <person name="Tunlid A."/>
            <person name="Henrissat B."/>
            <person name="Grigoriev I.V."/>
            <person name="Hibbett D.S."/>
            <person name="Martin F."/>
        </authorList>
    </citation>
    <scope>NUCLEOTIDE SEQUENCE [LARGE SCALE GENOMIC DNA]</scope>
    <source>
        <strain evidence="2">LaAM-08-1</strain>
    </source>
</reference>
<sequence length="619" mass="69572">MSRNITPVSPKQPCIATTQINSPYASNLHTNYTPTESETFQIKQFLTEPLKRLSSLDAEIGRVQSILDGLHHERRALSDEIEAHRALISPSRQLPLDVLGEIFIHCLPEGRNAVMSSQEAPILLGRICSAWRSISLSTPRLWASLHIPTPTQITKTRQVPAQPDPTFIAKMERRYEAAWEWIGRSGENPISISVCTPTHVYSSYRSQPSNMKTFEFAITQILSSSRRWKNADFRTTEDSFTHLQQLAEDDVPLLESLVIVSGSQRDAWDPLASNHGGRWTEFSGLLSARKLRRLSLSCLEENLSSLPVRWSQLTHLNLDLDGPAQFRGNWTCLRYSDAIKLLRRCPLLVSCGLSLGSTTFDIVEQPDHEVLLTEYTLTLPLLENLFLNLSGRWDESNLKHLDLPRLRHLEIKFQEPFSGSHASRPSWVDFLLRNGDSVKHLFINIPSLTRDELIGLLESVPRLIHFRISNLSSSSSVNDQVIDRLTPSGENSDCLCPMLEEFQCNGGNCASFSEAQLLSLVQKRGESEKVGVLKRVDVTFDRRKPKNIDEFLGSLVTGAGLGMRVSQQVAGALIFPEYNNTKLSTIVNMKYAELLDSFSPWAGQHLAGTPGSTHFNFNY</sequence>
<organism evidence="1 2">
    <name type="scientific">Laccaria amethystina LaAM-08-1</name>
    <dbReference type="NCBI Taxonomy" id="1095629"/>
    <lineage>
        <taxon>Eukaryota</taxon>
        <taxon>Fungi</taxon>
        <taxon>Dikarya</taxon>
        <taxon>Basidiomycota</taxon>
        <taxon>Agaricomycotina</taxon>
        <taxon>Agaricomycetes</taxon>
        <taxon>Agaricomycetidae</taxon>
        <taxon>Agaricales</taxon>
        <taxon>Agaricineae</taxon>
        <taxon>Hydnangiaceae</taxon>
        <taxon>Laccaria</taxon>
    </lineage>
</organism>
<dbReference type="AlphaFoldDB" id="A0A0C9WSW2"/>
<dbReference type="EMBL" id="KN838775">
    <property type="protein sequence ID" value="KIJ94895.1"/>
    <property type="molecule type" value="Genomic_DNA"/>
</dbReference>
<evidence type="ECO:0000313" key="1">
    <source>
        <dbReference type="EMBL" id="KIJ94895.1"/>
    </source>
</evidence>